<feature type="domain" description="HTH gntR-type" evidence="4">
    <location>
        <begin position="17"/>
        <end position="87"/>
    </location>
</feature>
<name>A0A660CCN6_9PSEU</name>
<dbReference type="Pfam" id="PF07729">
    <property type="entry name" value="FCD"/>
    <property type="match status" value="1"/>
</dbReference>
<dbReference type="Gene3D" id="1.10.10.10">
    <property type="entry name" value="Winged helix-like DNA-binding domain superfamily/Winged helix DNA-binding domain"/>
    <property type="match status" value="1"/>
</dbReference>
<keyword evidence="2" id="KW-0238">DNA-binding</keyword>
<dbReference type="InterPro" id="IPR036388">
    <property type="entry name" value="WH-like_DNA-bd_sf"/>
</dbReference>
<dbReference type="InterPro" id="IPR008920">
    <property type="entry name" value="TF_FadR/GntR_C"/>
</dbReference>
<dbReference type="InterPro" id="IPR011711">
    <property type="entry name" value="GntR_C"/>
</dbReference>
<protein>
    <submittedName>
        <fullName evidence="5">Transcriptional regulator, GntR family</fullName>
    </submittedName>
</protein>
<dbReference type="RefSeq" id="WP_048807910.1">
    <property type="nucleotide sequence ID" value="NZ_JOIJ01000002.1"/>
</dbReference>
<reference evidence="5 6" key="1">
    <citation type="submission" date="2019-07" db="EMBL/GenBank/DDBJ databases">
        <title>R&amp;d 2014.</title>
        <authorList>
            <person name="Klenk H.-P."/>
        </authorList>
    </citation>
    <scope>NUCLEOTIDE SEQUENCE [LARGE SCALE GENOMIC DNA]</scope>
    <source>
        <strain evidence="5 6">DSM 43194</strain>
    </source>
</reference>
<dbReference type="SUPFAM" id="SSF46785">
    <property type="entry name" value="Winged helix' DNA-binding domain"/>
    <property type="match status" value="1"/>
</dbReference>
<sequence length="249" mass="27822">MDRDSLEPRQRPYKRGDKVAQAVARSIMRKIRTEGLEPGAHLPSEAHMLKEYGIGRGSLREALRILEVNGLIWLKPGPGGGPIVSGAQPDHFGQMATLYLQAQGTTFRELIEARLALEPLMARLAAERQDPEYMDALRQVSGSLKVDDDSAYLEYTGDFHRLIAEMSGNGILSLMGQALSDIFRDRVSGIVFPKSRRKEVSDAHTAIATAIENGEPDQAHDLMYEHMAKYVNYVKRGHPTLINEVVDWR</sequence>
<dbReference type="PANTHER" id="PTHR43537:SF5">
    <property type="entry name" value="UXU OPERON TRANSCRIPTIONAL REGULATOR"/>
    <property type="match status" value="1"/>
</dbReference>
<dbReference type="GO" id="GO:0003700">
    <property type="term" value="F:DNA-binding transcription factor activity"/>
    <property type="evidence" value="ECO:0007669"/>
    <property type="project" value="InterPro"/>
</dbReference>
<evidence type="ECO:0000313" key="5">
    <source>
        <dbReference type="EMBL" id="TWH19677.1"/>
    </source>
</evidence>
<accession>A0A660CCN6</accession>
<gene>
    <name evidence="5" type="ORF">JD82_01505</name>
</gene>
<evidence type="ECO:0000256" key="2">
    <source>
        <dbReference type="ARBA" id="ARBA00023125"/>
    </source>
</evidence>
<dbReference type="SUPFAM" id="SSF48008">
    <property type="entry name" value="GntR ligand-binding domain-like"/>
    <property type="match status" value="1"/>
</dbReference>
<evidence type="ECO:0000313" key="6">
    <source>
        <dbReference type="Proteomes" id="UP000317303"/>
    </source>
</evidence>
<dbReference type="EMBL" id="VLJV01000001">
    <property type="protein sequence ID" value="TWH19677.1"/>
    <property type="molecule type" value="Genomic_DNA"/>
</dbReference>
<evidence type="ECO:0000256" key="1">
    <source>
        <dbReference type="ARBA" id="ARBA00023015"/>
    </source>
</evidence>
<evidence type="ECO:0000256" key="3">
    <source>
        <dbReference type="ARBA" id="ARBA00023163"/>
    </source>
</evidence>
<dbReference type="SMART" id="SM00895">
    <property type="entry name" value="FCD"/>
    <property type="match status" value="1"/>
</dbReference>
<dbReference type="PROSITE" id="PS50949">
    <property type="entry name" value="HTH_GNTR"/>
    <property type="match status" value="1"/>
</dbReference>
<keyword evidence="6" id="KW-1185">Reference proteome</keyword>
<dbReference type="Pfam" id="PF00392">
    <property type="entry name" value="GntR"/>
    <property type="match status" value="1"/>
</dbReference>
<dbReference type="OrthoDB" id="3172099at2"/>
<dbReference type="PANTHER" id="PTHR43537">
    <property type="entry name" value="TRANSCRIPTIONAL REGULATOR, GNTR FAMILY"/>
    <property type="match status" value="1"/>
</dbReference>
<dbReference type="AlphaFoldDB" id="A0A660CCN6"/>
<dbReference type="InterPro" id="IPR000524">
    <property type="entry name" value="Tscrpt_reg_HTH_GntR"/>
</dbReference>
<keyword evidence="1" id="KW-0805">Transcription regulation</keyword>
<dbReference type="Proteomes" id="UP000317303">
    <property type="component" value="Unassembled WGS sequence"/>
</dbReference>
<evidence type="ECO:0000259" key="4">
    <source>
        <dbReference type="PROSITE" id="PS50949"/>
    </source>
</evidence>
<proteinExistence type="predicted"/>
<dbReference type="InterPro" id="IPR036390">
    <property type="entry name" value="WH_DNA-bd_sf"/>
</dbReference>
<organism evidence="5 6">
    <name type="scientific">Prauserella rugosa</name>
    <dbReference type="NCBI Taxonomy" id="43354"/>
    <lineage>
        <taxon>Bacteria</taxon>
        <taxon>Bacillati</taxon>
        <taxon>Actinomycetota</taxon>
        <taxon>Actinomycetes</taxon>
        <taxon>Pseudonocardiales</taxon>
        <taxon>Pseudonocardiaceae</taxon>
        <taxon>Prauserella</taxon>
    </lineage>
</organism>
<dbReference type="SMART" id="SM00345">
    <property type="entry name" value="HTH_GNTR"/>
    <property type="match status" value="1"/>
</dbReference>
<dbReference type="PRINTS" id="PR00035">
    <property type="entry name" value="HTHGNTR"/>
</dbReference>
<dbReference type="Gene3D" id="1.20.120.530">
    <property type="entry name" value="GntR ligand-binding domain-like"/>
    <property type="match status" value="1"/>
</dbReference>
<dbReference type="GO" id="GO:0003677">
    <property type="term" value="F:DNA binding"/>
    <property type="evidence" value="ECO:0007669"/>
    <property type="project" value="UniProtKB-KW"/>
</dbReference>
<comment type="caution">
    <text evidence="5">The sequence shown here is derived from an EMBL/GenBank/DDBJ whole genome shotgun (WGS) entry which is preliminary data.</text>
</comment>
<keyword evidence="3" id="KW-0804">Transcription</keyword>